<organism evidence="2 3">
    <name type="scientific">Amycolatopsis samaneae</name>
    <dbReference type="NCBI Taxonomy" id="664691"/>
    <lineage>
        <taxon>Bacteria</taxon>
        <taxon>Bacillati</taxon>
        <taxon>Actinomycetota</taxon>
        <taxon>Actinomycetes</taxon>
        <taxon>Pseudonocardiales</taxon>
        <taxon>Pseudonocardiaceae</taxon>
        <taxon>Amycolatopsis</taxon>
    </lineage>
</organism>
<comment type="caution">
    <text evidence="2">The sequence shown here is derived from an EMBL/GenBank/DDBJ whole genome shotgun (WGS) entry which is preliminary data.</text>
</comment>
<feature type="domain" description="Methyltransferase" evidence="1">
    <location>
        <begin position="44"/>
        <end position="136"/>
    </location>
</feature>
<evidence type="ECO:0000259" key="1">
    <source>
        <dbReference type="Pfam" id="PF13649"/>
    </source>
</evidence>
<dbReference type="InterPro" id="IPR041698">
    <property type="entry name" value="Methyltransf_25"/>
</dbReference>
<name>A0ABW5GDH9_9PSEU</name>
<dbReference type="CDD" id="cd02440">
    <property type="entry name" value="AdoMet_MTases"/>
    <property type="match status" value="1"/>
</dbReference>
<evidence type="ECO:0000313" key="2">
    <source>
        <dbReference type="EMBL" id="MFD2459592.1"/>
    </source>
</evidence>
<dbReference type="Gene3D" id="3.40.50.150">
    <property type="entry name" value="Vaccinia Virus protein VP39"/>
    <property type="match status" value="1"/>
</dbReference>
<dbReference type="InterPro" id="IPR029063">
    <property type="entry name" value="SAM-dependent_MTases_sf"/>
</dbReference>
<evidence type="ECO:0000313" key="3">
    <source>
        <dbReference type="Proteomes" id="UP001597419"/>
    </source>
</evidence>
<keyword evidence="2" id="KW-0489">Methyltransferase</keyword>
<proteinExistence type="predicted"/>
<sequence>MSDSTMAALHDELAGTYDENTFHATVADAVVDGLAAEPAPGLLLDVATGTGHAAFAALRLAPAAVLAVDISPGMLARAEAKAATLDPAGRITWRVGPAVPMPAEDGSADGVLCASSLHFLGAAALRDWLRVLRPGGVAGFSLPVASRFSPSRTFTMHVPADLTLPDSAEEAVAVATGAGFTDVVARRLDTDDDRPRSAFVVHARAPR</sequence>
<dbReference type="GO" id="GO:0008168">
    <property type="term" value="F:methyltransferase activity"/>
    <property type="evidence" value="ECO:0007669"/>
    <property type="project" value="UniProtKB-KW"/>
</dbReference>
<dbReference type="EMBL" id="JBHUKU010000006">
    <property type="protein sequence ID" value="MFD2459592.1"/>
    <property type="molecule type" value="Genomic_DNA"/>
</dbReference>
<dbReference type="RefSeq" id="WP_345397065.1">
    <property type="nucleotide sequence ID" value="NZ_BAABHG010000008.1"/>
</dbReference>
<keyword evidence="3" id="KW-1185">Reference proteome</keyword>
<dbReference type="Pfam" id="PF13649">
    <property type="entry name" value="Methyltransf_25"/>
    <property type="match status" value="1"/>
</dbReference>
<gene>
    <name evidence="2" type="ORF">ACFSYJ_13345</name>
</gene>
<protein>
    <submittedName>
        <fullName evidence="2">Class I SAM-dependent methyltransferase</fullName>
        <ecNumber evidence="2">2.1.-.-</ecNumber>
    </submittedName>
</protein>
<dbReference type="PANTHER" id="PTHR43591:SF24">
    <property type="entry name" value="2-METHOXY-6-POLYPRENYL-1,4-BENZOQUINOL METHYLASE, MITOCHONDRIAL"/>
    <property type="match status" value="1"/>
</dbReference>
<dbReference type="EC" id="2.1.-.-" evidence="2"/>
<dbReference type="GO" id="GO:0032259">
    <property type="term" value="P:methylation"/>
    <property type="evidence" value="ECO:0007669"/>
    <property type="project" value="UniProtKB-KW"/>
</dbReference>
<dbReference type="PANTHER" id="PTHR43591">
    <property type="entry name" value="METHYLTRANSFERASE"/>
    <property type="match status" value="1"/>
</dbReference>
<accession>A0ABW5GDH9</accession>
<reference evidence="3" key="1">
    <citation type="journal article" date="2019" name="Int. J. Syst. Evol. Microbiol.">
        <title>The Global Catalogue of Microorganisms (GCM) 10K type strain sequencing project: providing services to taxonomists for standard genome sequencing and annotation.</title>
        <authorList>
            <consortium name="The Broad Institute Genomics Platform"/>
            <consortium name="The Broad Institute Genome Sequencing Center for Infectious Disease"/>
            <person name="Wu L."/>
            <person name="Ma J."/>
        </authorList>
    </citation>
    <scope>NUCLEOTIDE SEQUENCE [LARGE SCALE GENOMIC DNA]</scope>
    <source>
        <strain evidence="3">CGMCC 4.7643</strain>
    </source>
</reference>
<dbReference type="SUPFAM" id="SSF53335">
    <property type="entry name" value="S-adenosyl-L-methionine-dependent methyltransferases"/>
    <property type="match status" value="1"/>
</dbReference>
<keyword evidence="2" id="KW-0808">Transferase</keyword>
<dbReference type="Proteomes" id="UP001597419">
    <property type="component" value="Unassembled WGS sequence"/>
</dbReference>